<dbReference type="InterPro" id="IPR039366">
    <property type="entry name" value="Pilotin"/>
</dbReference>
<keyword evidence="1" id="KW-0732">Signal</keyword>
<organism evidence="3 4">
    <name type="scientific">Ruegeria spongiae</name>
    <dbReference type="NCBI Taxonomy" id="2942209"/>
    <lineage>
        <taxon>Bacteria</taxon>
        <taxon>Pseudomonadati</taxon>
        <taxon>Pseudomonadota</taxon>
        <taxon>Alphaproteobacteria</taxon>
        <taxon>Rhodobacterales</taxon>
        <taxon>Roseobacteraceae</taxon>
        <taxon>Ruegeria</taxon>
    </lineage>
</organism>
<feature type="chain" id="PRO_5047529087" evidence="1">
    <location>
        <begin position="23"/>
        <end position="245"/>
    </location>
</feature>
<dbReference type="PANTHER" id="PTHR38013:SF1">
    <property type="entry name" value="GLYCOPROTEIN_POLYSACCHARIDE METABOLISM"/>
    <property type="match status" value="1"/>
</dbReference>
<dbReference type="Pfam" id="PF03724">
    <property type="entry name" value="META"/>
    <property type="match status" value="1"/>
</dbReference>
<evidence type="ECO:0000313" key="4">
    <source>
        <dbReference type="Proteomes" id="UP001203880"/>
    </source>
</evidence>
<feature type="domain" description="DUF306" evidence="2">
    <location>
        <begin position="134"/>
        <end position="241"/>
    </location>
</feature>
<comment type="caution">
    <text evidence="3">The sequence shown here is derived from an EMBL/GenBank/DDBJ whole genome shotgun (WGS) entry which is preliminary data.</text>
</comment>
<evidence type="ECO:0000256" key="1">
    <source>
        <dbReference type="SAM" id="SignalP"/>
    </source>
</evidence>
<dbReference type="InterPro" id="IPR053196">
    <property type="entry name" value="Lipoprotein_YbaY-like"/>
</dbReference>
<dbReference type="Gene3D" id="2.40.128.270">
    <property type="match status" value="1"/>
</dbReference>
<evidence type="ECO:0000259" key="2">
    <source>
        <dbReference type="Pfam" id="PF03724"/>
    </source>
</evidence>
<evidence type="ECO:0000313" key="3">
    <source>
        <dbReference type="EMBL" id="MCL6283192.1"/>
    </source>
</evidence>
<dbReference type="InterPro" id="IPR038670">
    <property type="entry name" value="HslJ-like_sf"/>
</dbReference>
<proteinExistence type="predicted"/>
<keyword evidence="3" id="KW-0449">Lipoprotein</keyword>
<name>A0ABT0Q056_9RHOB</name>
<dbReference type="InterPro" id="IPR005184">
    <property type="entry name" value="DUF306_Meta_HslJ"/>
</dbReference>
<accession>A0ABT0Q056</accession>
<gene>
    <name evidence="3" type="ORF">M3P21_06565</name>
</gene>
<dbReference type="PANTHER" id="PTHR38013">
    <property type="entry name" value="GLYCOPROTEIN/POLYSACCHARIDE METABOLISM"/>
    <property type="match status" value="1"/>
</dbReference>
<dbReference type="Proteomes" id="UP001203880">
    <property type="component" value="Unassembled WGS sequence"/>
</dbReference>
<protein>
    <submittedName>
        <fullName evidence="3">YbaY family lipoprotein</fullName>
    </submittedName>
</protein>
<dbReference type="RefSeq" id="WP_249707864.1">
    <property type="nucleotide sequence ID" value="NZ_JAMFMB010000006.1"/>
</dbReference>
<reference evidence="3" key="1">
    <citation type="submission" date="2022-05" db="EMBL/GenBank/DDBJ databases">
        <authorList>
            <person name="Park J.-S."/>
        </authorList>
    </citation>
    <scope>NUCLEOTIDE SEQUENCE</scope>
    <source>
        <strain evidence="3">2012CJ41-6</strain>
    </source>
</reference>
<dbReference type="EMBL" id="JAMFMB010000006">
    <property type="protein sequence ID" value="MCL6283192.1"/>
    <property type="molecule type" value="Genomic_DNA"/>
</dbReference>
<feature type="signal peptide" evidence="1">
    <location>
        <begin position="1"/>
        <end position="22"/>
    </location>
</feature>
<dbReference type="Pfam" id="PF09619">
    <property type="entry name" value="YscW"/>
    <property type="match status" value="1"/>
</dbReference>
<sequence>MLFRGLMAALLASATLGTAAMAGTIEGTATYRERIAVPPGAVLQVKLVDISRADTAAVELSAMRYALAGVPADFTLSYDEALIKDSHSYAVEASILLEEQLLFTSDTVHPVLTRGGTNTVDMVLVKTSRPEQAQALDNSKWQVSEMAGALVTAEKKPEIAFAEDGQFGATGGCNRFVGAAEIGARSIDFPDNMAGTLMACPPEQDAVEQQFLNGLTRTTGYVVNGDLLALTGASGDTVMRLTRIP</sequence>
<keyword evidence="4" id="KW-1185">Reference proteome</keyword>